<accession>A0A8J7FRY8</accession>
<evidence type="ECO:0000259" key="5">
    <source>
        <dbReference type="Pfam" id="PF00675"/>
    </source>
</evidence>
<dbReference type="GO" id="GO:0004222">
    <property type="term" value="F:metalloendopeptidase activity"/>
    <property type="evidence" value="ECO:0007669"/>
    <property type="project" value="InterPro"/>
</dbReference>
<dbReference type="GO" id="GO:0006508">
    <property type="term" value="P:proteolysis"/>
    <property type="evidence" value="ECO:0007669"/>
    <property type="project" value="InterPro"/>
</dbReference>
<reference evidence="7" key="1">
    <citation type="submission" date="2020-10" db="EMBL/GenBank/DDBJ databases">
        <authorList>
            <person name="Lu T."/>
            <person name="Wang Q."/>
            <person name="Han X."/>
        </authorList>
    </citation>
    <scope>NUCLEOTIDE SEQUENCE</scope>
    <source>
        <strain evidence="7">WQ 117</strain>
    </source>
</reference>
<dbReference type="AlphaFoldDB" id="A0A8J7FRY8"/>
<feature type="signal peptide" evidence="4">
    <location>
        <begin position="1"/>
        <end position="22"/>
    </location>
</feature>
<dbReference type="GO" id="GO:0046872">
    <property type="term" value="F:metal ion binding"/>
    <property type="evidence" value="ECO:0007669"/>
    <property type="project" value="InterPro"/>
</dbReference>
<gene>
    <name evidence="7" type="ORF">IM532_08770</name>
</gene>
<dbReference type="InterPro" id="IPR011249">
    <property type="entry name" value="Metalloenz_LuxS/M16"/>
</dbReference>
<evidence type="ECO:0000256" key="3">
    <source>
        <dbReference type="RuleBase" id="RU004447"/>
    </source>
</evidence>
<dbReference type="InterPro" id="IPR011765">
    <property type="entry name" value="Pept_M16_N"/>
</dbReference>
<comment type="cofactor">
    <cofactor evidence="1">
        <name>Zn(2+)</name>
        <dbReference type="ChEBI" id="CHEBI:29105"/>
    </cofactor>
</comment>
<keyword evidence="4" id="KW-0732">Signal</keyword>
<comment type="caution">
    <text evidence="7">The sequence shown here is derived from an EMBL/GenBank/DDBJ whole genome shotgun (WGS) entry which is preliminary data.</text>
</comment>
<dbReference type="Proteomes" id="UP000608754">
    <property type="component" value="Unassembled WGS sequence"/>
</dbReference>
<evidence type="ECO:0000256" key="1">
    <source>
        <dbReference type="ARBA" id="ARBA00001947"/>
    </source>
</evidence>
<dbReference type="RefSeq" id="WP_194183079.1">
    <property type="nucleotide sequence ID" value="NZ_JADGIK010000005.1"/>
</dbReference>
<feature type="domain" description="Peptidase M16 N-terminal" evidence="5">
    <location>
        <begin position="50"/>
        <end position="195"/>
    </location>
</feature>
<dbReference type="InterPro" id="IPR001431">
    <property type="entry name" value="Pept_M16_Zn_BS"/>
</dbReference>
<comment type="similarity">
    <text evidence="2 3">Belongs to the peptidase M16 family.</text>
</comment>
<feature type="domain" description="Peptidase M16 C-terminal" evidence="6">
    <location>
        <begin position="207"/>
        <end position="380"/>
    </location>
</feature>
<feature type="domain" description="Peptidase M16 C-terminal" evidence="6">
    <location>
        <begin position="661"/>
        <end position="839"/>
    </location>
</feature>
<dbReference type="Gene3D" id="3.30.830.10">
    <property type="entry name" value="Metalloenzyme, LuxS/M16 peptidase-like"/>
    <property type="match status" value="4"/>
</dbReference>
<proteinExistence type="inferred from homology"/>
<dbReference type="Pfam" id="PF05193">
    <property type="entry name" value="Peptidase_M16_C"/>
    <property type="match status" value="2"/>
</dbReference>
<evidence type="ECO:0000256" key="4">
    <source>
        <dbReference type="SAM" id="SignalP"/>
    </source>
</evidence>
<name>A0A8J7FRY8_9FLAO</name>
<protein>
    <submittedName>
        <fullName evidence="7">Insulinase family protein</fullName>
    </submittedName>
</protein>
<dbReference type="PANTHER" id="PTHR11851:SF49">
    <property type="entry name" value="MITOCHONDRIAL-PROCESSING PEPTIDASE SUBUNIT ALPHA"/>
    <property type="match status" value="1"/>
</dbReference>
<dbReference type="PANTHER" id="PTHR11851">
    <property type="entry name" value="METALLOPROTEASE"/>
    <property type="match status" value="1"/>
</dbReference>
<feature type="chain" id="PRO_5035195286" evidence="4">
    <location>
        <begin position="23"/>
        <end position="913"/>
    </location>
</feature>
<dbReference type="SUPFAM" id="SSF63411">
    <property type="entry name" value="LuxS/MPP-like metallohydrolase"/>
    <property type="match status" value="4"/>
</dbReference>
<dbReference type="InterPro" id="IPR050361">
    <property type="entry name" value="MPP/UQCRC_Complex"/>
</dbReference>
<evidence type="ECO:0000256" key="2">
    <source>
        <dbReference type="ARBA" id="ARBA00007261"/>
    </source>
</evidence>
<evidence type="ECO:0000313" key="8">
    <source>
        <dbReference type="Proteomes" id="UP000608754"/>
    </source>
</evidence>
<evidence type="ECO:0000259" key="6">
    <source>
        <dbReference type="Pfam" id="PF05193"/>
    </source>
</evidence>
<dbReference type="EMBL" id="JADGIK010000005">
    <property type="protein sequence ID" value="MBF0597538.1"/>
    <property type="molecule type" value="Genomic_DNA"/>
</dbReference>
<organism evidence="7 8">
    <name type="scientific">Faecalibacter rhinopitheci</name>
    <dbReference type="NCBI Taxonomy" id="2779678"/>
    <lineage>
        <taxon>Bacteria</taxon>
        <taxon>Pseudomonadati</taxon>
        <taxon>Bacteroidota</taxon>
        <taxon>Flavobacteriia</taxon>
        <taxon>Flavobacteriales</taxon>
        <taxon>Weeksellaceae</taxon>
        <taxon>Faecalibacter</taxon>
    </lineage>
</organism>
<sequence>MKKTIYSLVLAFVLGTAPYAIAQKNAVSSSQFVGQVEGIKEFKLNNGLQILLISDQSQSNVVVNITYHVGSKHEGYGEKGMAHLLEHMLFKSTKNLGDIKKMLSDKGGDANGTTWYDRTNYYEIFPYSEDNLRWGIEMEADRMINATLLQSDLDKEFSVVRNEFEIGENNPTRILMERVINAGYLWHNYGNSTIGSREDIERVKTPQLRKFYEKYYQPDNAVLIIAGKFDEAKALEYVNKYFGAIPKPNRVLEEIQTVEPAQDGEKFVEVKRAADSQAVGIMYHTAAFADKDYAALAVLDQILTSNPSGYLYKSLVDSHKISSIWSFLPQLRDAGFLFIGAEVSKEKDIKKIRDEVRTQLNKIPTNNYSEADVKRAQSALIKQLENVNNNTIYQAIELTEIIGSGDYRLNFIYRDNVEKVTLADVKRVAEKYFRENNRTVGVFIPTKDEIRVKPTEVTTQEIKNLVSNYKGREAEKEAKEFEASIKNLKANFTEGKISNGLKFGIIDKEIKGEKVNISMSLPVSNEKELAYKQEIGDLTAQLFLSGTKSMTKEDIKDKLDELKSSVYFNFSGQTLNVNISAYKKSLDETMKIVKLLITESTFPEAELEKTKIENITYLEGNMNDPQSLAFTEIQRRTSNYPKSSLFYTPSFQEQIDGYKKVKRTDIIDFHKNILGANNGAASIVGTNDKTKVQSLLEDTFGKWNSASTYQKAYPTLQTSSKKDDIINIADKENAAAVGQVNFKMNRNHPDYPALVIANEMLGSGGFLAARIPMRLREKEGISYGAGSFLSVSSDPKNESSSWGYFAFLNPTKRDLVEKAVKEEITKAITEGFTAEELKTNISSWKTSRATSLGSDGTLLSLSNGYLLNNISFDEFSSLEQRIEKLDVQKVNEVIKKYIDLNKLTSIYTGTFNK</sequence>
<keyword evidence="8" id="KW-1185">Reference proteome</keyword>
<dbReference type="Pfam" id="PF00675">
    <property type="entry name" value="Peptidase_M16"/>
    <property type="match status" value="1"/>
</dbReference>
<evidence type="ECO:0000313" key="7">
    <source>
        <dbReference type="EMBL" id="MBF0597538.1"/>
    </source>
</evidence>
<dbReference type="PROSITE" id="PS00143">
    <property type="entry name" value="INSULINASE"/>
    <property type="match status" value="1"/>
</dbReference>
<dbReference type="InterPro" id="IPR007863">
    <property type="entry name" value="Peptidase_M16_C"/>
</dbReference>